<dbReference type="InterPro" id="IPR013103">
    <property type="entry name" value="RVT_2"/>
</dbReference>
<dbReference type="InterPro" id="IPR043502">
    <property type="entry name" value="DNA/RNA_pol_sf"/>
</dbReference>
<protein>
    <recommendedName>
        <fullName evidence="1">Reverse transcriptase Ty1/copia-type domain-containing protein</fullName>
    </recommendedName>
</protein>
<dbReference type="CDD" id="cd09272">
    <property type="entry name" value="RNase_HI_RT_Ty1"/>
    <property type="match status" value="1"/>
</dbReference>
<organism evidence="2 3">
    <name type="scientific">Ceratopteris richardii</name>
    <name type="common">Triangle waterfern</name>
    <dbReference type="NCBI Taxonomy" id="49495"/>
    <lineage>
        <taxon>Eukaryota</taxon>
        <taxon>Viridiplantae</taxon>
        <taxon>Streptophyta</taxon>
        <taxon>Embryophyta</taxon>
        <taxon>Tracheophyta</taxon>
        <taxon>Polypodiopsida</taxon>
        <taxon>Polypodiidae</taxon>
        <taxon>Polypodiales</taxon>
        <taxon>Pteridineae</taxon>
        <taxon>Pteridaceae</taxon>
        <taxon>Parkerioideae</taxon>
        <taxon>Ceratopteris</taxon>
    </lineage>
</organism>
<reference evidence="2" key="1">
    <citation type="submission" date="2021-08" db="EMBL/GenBank/DDBJ databases">
        <title>WGS assembly of Ceratopteris richardii.</title>
        <authorList>
            <person name="Marchant D.B."/>
            <person name="Chen G."/>
            <person name="Jenkins J."/>
            <person name="Shu S."/>
            <person name="Leebens-Mack J."/>
            <person name="Grimwood J."/>
            <person name="Schmutz J."/>
            <person name="Soltis P."/>
            <person name="Soltis D."/>
            <person name="Chen Z.-H."/>
        </authorList>
    </citation>
    <scope>NUCLEOTIDE SEQUENCE</scope>
    <source>
        <strain evidence="2">Whitten #5841</strain>
        <tissue evidence="2">Leaf</tissue>
    </source>
</reference>
<dbReference type="AlphaFoldDB" id="A0A8T2U8Q2"/>
<dbReference type="Proteomes" id="UP000825935">
    <property type="component" value="Chromosome 9"/>
</dbReference>
<proteinExistence type="predicted"/>
<evidence type="ECO:0000313" key="3">
    <source>
        <dbReference type="Proteomes" id="UP000825935"/>
    </source>
</evidence>
<dbReference type="SUPFAM" id="SSF56672">
    <property type="entry name" value="DNA/RNA polymerases"/>
    <property type="match status" value="1"/>
</dbReference>
<dbReference type="EMBL" id="CM035414">
    <property type="protein sequence ID" value="KAH7430143.1"/>
    <property type="molecule type" value="Genomic_DNA"/>
</dbReference>
<dbReference type="Pfam" id="PF07727">
    <property type="entry name" value="RVT_2"/>
    <property type="match status" value="1"/>
</dbReference>
<dbReference type="PANTHER" id="PTHR11439:SF483">
    <property type="entry name" value="PEPTIDE SYNTHASE GLIP-LIKE, PUTATIVE (AFU_ORTHOLOGUE AFUA_3G12920)-RELATED"/>
    <property type="match status" value="1"/>
</dbReference>
<feature type="domain" description="Reverse transcriptase Ty1/copia-type" evidence="1">
    <location>
        <begin position="12"/>
        <end position="86"/>
    </location>
</feature>
<dbReference type="OrthoDB" id="4092852at2759"/>
<accession>A0A8T2U8Q2</accession>
<name>A0A8T2U8Q2_CERRI</name>
<dbReference type="PANTHER" id="PTHR11439">
    <property type="entry name" value="GAG-POL-RELATED RETROTRANSPOSON"/>
    <property type="match status" value="1"/>
</dbReference>
<evidence type="ECO:0000259" key="1">
    <source>
        <dbReference type="Pfam" id="PF07727"/>
    </source>
</evidence>
<keyword evidence="3" id="KW-1185">Reference proteome</keyword>
<sequence length="367" mass="41322">MGTPVSSQKPNIYNRHCSHLLIVALYVDDIALFGSTRALIDKAKHELGCAFKLTDLGPLTFFLGMHVLRSKSDGLLYLHQSRYSSELHSFGFDSIKPSPTPQAVKIRHQLYESPPTSPPHPHDTTSVLSLVRPLIGKFRYLVSCTQLDLCFSINYLSRFMHNPTLTHWHSLKRCIRYLQGTKKFCITYQRSSTQIPSLCLTRWSDSDWGGGGGGGEMATRKSTTGCVFVLAGGTVSWFSKKQTSVALSSAEAEFVALALSAKEGIWLQAVIKELLPEYNIPIKMLCDNMSCIHLASNPKHSEKTKHVDLKYHYIHELVEQKRIQLAHTSTHLMWADMFTKPLPTDKFVQCRRHLGLHELPAEFKPGT</sequence>
<comment type="caution">
    <text evidence="2">The sequence shown here is derived from an EMBL/GenBank/DDBJ whole genome shotgun (WGS) entry which is preliminary data.</text>
</comment>
<gene>
    <name evidence="2" type="ORF">KP509_09G085600</name>
</gene>
<evidence type="ECO:0000313" key="2">
    <source>
        <dbReference type="EMBL" id="KAH7430143.1"/>
    </source>
</evidence>